<dbReference type="Pfam" id="PF12704">
    <property type="entry name" value="MacB_PCD"/>
    <property type="match status" value="1"/>
</dbReference>
<comment type="subcellular location">
    <subcellularLocation>
        <location evidence="1">Cell membrane</location>
        <topology evidence="1">Multi-pass membrane protein</topology>
    </subcellularLocation>
</comment>
<name>A0A1I3HM77_9RHOB</name>
<dbReference type="EMBL" id="FOQH01000006">
    <property type="protein sequence ID" value="SFI36600.1"/>
    <property type="molecule type" value="Genomic_DNA"/>
</dbReference>
<dbReference type="STRING" id="1114924.SAMN05216258_10663"/>
<reference evidence="9 10" key="1">
    <citation type="submission" date="2016-10" db="EMBL/GenBank/DDBJ databases">
        <authorList>
            <person name="de Groot N.N."/>
        </authorList>
    </citation>
    <scope>NUCLEOTIDE SEQUENCE [LARGE SCALE GENOMIC DNA]</scope>
    <source>
        <strain evidence="9 10">CGMCC 1.11030</strain>
    </source>
</reference>
<dbReference type="RefSeq" id="WP_092860430.1">
    <property type="nucleotide sequence ID" value="NZ_FOQH01000006.1"/>
</dbReference>
<evidence type="ECO:0000256" key="2">
    <source>
        <dbReference type="ARBA" id="ARBA00022475"/>
    </source>
</evidence>
<dbReference type="Proteomes" id="UP000199377">
    <property type="component" value="Unassembled WGS sequence"/>
</dbReference>
<keyword evidence="10" id="KW-1185">Reference proteome</keyword>
<gene>
    <name evidence="9" type="ORF">SAMN05216258_10663</name>
</gene>
<accession>A0A1I3HM77</accession>
<feature type="transmembrane region" description="Helical" evidence="6">
    <location>
        <begin position="273"/>
        <end position="300"/>
    </location>
</feature>
<evidence type="ECO:0000256" key="1">
    <source>
        <dbReference type="ARBA" id="ARBA00004651"/>
    </source>
</evidence>
<evidence type="ECO:0000259" key="8">
    <source>
        <dbReference type="Pfam" id="PF12704"/>
    </source>
</evidence>
<dbReference type="InterPro" id="IPR025857">
    <property type="entry name" value="MacB_PCD"/>
</dbReference>
<evidence type="ECO:0000256" key="4">
    <source>
        <dbReference type="ARBA" id="ARBA00022989"/>
    </source>
</evidence>
<sequence length="860" mass="90306">MSVAEGAPPRRRSTYRPAFAIARRELRGGLKGFGVFLACLALGVAAIAAVGSVRSAISEGLSREGQAILGGDAEVEFTYRFASPEELAWMQARAEEVSETVKFRSMVAAPAPDGELDRALTQVKGVDGAYPLYGEARLSGGLTLDEALENRDGTWGVVMAQALVDRLALAPGDRVRIGAADYELRAVLEREPDEAAAGFGLGPRTLMRVAALEPSGLIAPGTLYETDYRLRLAPEVDLEEMSNAMTAAFPEAGLRWRDRRNGAPGVQNFVERIGAFLVLVGLAALAMGGVGVSAAVRSYMERKTDTIATLKTLGAEGRVIFAIYLAQVGALAALGVGIGLAVGALIPALAGPLLEDRLPVPALFDVYARPLWEAGTYGLLAALIFALWPLARARDVRAAALYREAGEGARAWPRPVYLVVIAALTAVLVAAAVAFSGIWQLALGFAGGVLGALLVLWLAALGVQALARRLSRGRAVRGRPATRLALGAVGGSSGETSGVVLSLGLGLAVLAAVGQIDWNLRNIIDADLPERAPAYFFVDVQNDQLDGFLERAQAYPGVEDIETAPMLRGVITRLNDTPARDAQVPEDYQWVLRGDRGVTYAAEPPPGTEITEGEWWPADYAGEPLVSFSEEHGKGLGLELGDTVTVSILGREITARVANFRVVNFRDMGINFLMAMSPGVLAGAPHTHIATVYAEPSAEAGLLRELAGAYPNITAIRVRDAIDRVSEALGQLAEATRWGASVTLVTGIVVLIGAAAAGERRRVYEAAVLKTVGAARGLILRSFALRSALLGAAAGGVALVAGVVAGWAVMVFVMDAPYRFEPVSALVIVAGGAAASLVAGLVFAVRPLAARPAQVLRARE</sequence>
<dbReference type="InterPro" id="IPR003838">
    <property type="entry name" value="ABC3_permease_C"/>
</dbReference>
<organism evidence="9 10">
    <name type="scientific">Albimonas pacifica</name>
    <dbReference type="NCBI Taxonomy" id="1114924"/>
    <lineage>
        <taxon>Bacteria</taxon>
        <taxon>Pseudomonadati</taxon>
        <taxon>Pseudomonadota</taxon>
        <taxon>Alphaproteobacteria</taxon>
        <taxon>Rhodobacterales</taxon>
        <taxon>Paracoccaceae</taxon>
        <taxon>Albimonas</taxon>
    </lineage>
</organism>
<protein>
    <submittedName>
        <fullName evidence="9">Putative ABC transport system permease protein</fullName>
    </submittedName>
</protein>
<proteinExistence type="predicted"/>
<keyword evidence="4 6" id="KW-1133">Transmembrane helix</keyword>
<dbReference type="PANTHER" id="PTHR30287">
    <property type="entry name" value="MEMBRANE COMPONENT OF PREDICTED ABC SUPERFAMILY METABOLITE UPTAKE TRANSPORTER"/>
    <property type="match status" value="1"/>
</dbReference>
<keyword evidence="5 6" id="KW-0472">Membrane</keyword>
<feature type="transmembrane region" description="Helical" evidence="6">
    <location>
        <begin position="738"/>
        <end position="757"/>
    </location>
</feature>
<dbReference type="PANTHER" id="PTHR30287:SF1">
    <property type="entry name" value="INNER MEMBRANE PROTEIN"/>
    <property type="match status" value="1"/>
</dbReference>
<evidence type="ECO:0000259" key="7">
    <source>
        <dbReference type="Pfam" id="PF02687"/>
    </source>
</evidence>
<feature type="transmembrane region" description="Helical" evidence="6">
    <location>
        <begin position="825"/>
        <end position="849"/>
    </location>
</feature>
<feature type="domain" description="ABC3 transporter permease C-terminal" evidence="7">
    <location>
        <begin position="280"/>
        <end position="394"/>
    </location>
</feature>
<dbReference type="Pfam" id="PF02687">
    <property type="entry name" value="FtsX"/>
    <property type="match status" value="2"/>
</dbReference>
<dbReference type="AlphaFoldDB" id="A0A1I3HM77"/>
<keyword evidence="3 6" id="KW-0812">Transmembrane</keyword>
<evidence type="ECO:0000256" key="3">
    <source>
        <dbReference type="ARBA" id="ARBA00022692"/>
    </source>
</evidence>
<feature type="transmembrane region" description="Helical" evidence="6">
    <location>
        <begin position="374"/>
        <end position="391"/>
    </location>
</feature>
<feature type="transmembrane region" description="Helical" evidence="6">
    <location>
        <begin position="321"/>
        <end position="354"/>
    </location>
</feature>
<evidence type="ECO:0000313" key="9">
    <source>
        <dbReference type="EMBL" id="SFI36600.1"/>
    </source>
</evidence>
<feature type="transmembrane region" description="Helical" evidence="6">
    <location>
        <begin position="33"/>
        <end position="53"/>
    </location>
</feature>
<feature type="transmembrane region" description="Helical" evidence="6">
    <location>
        <begin position="441"/>
        <end position="463"/>
    </location>
</feature>
<feature type="domain" description="ABC3 transporter permease C-terminal" evidence="7">
    <location>
        <begin position="742"/>
        <end position="846"/>
    </location>
</feature>
<feature type="transmembrane region" description="Helical" evidence="6">
    <location>
        <begin position="788"/>
        <end position="813"/>
    </location>
</feature>
<feature type="transmembrane region" description="Helical" evidence="6">
    <location>
        <begin position="412"/>
        <end position="435"/>
    </location>
</feature>
<keyword evidence="2" id="KW-1003">Cell membrane</keyword>
<evidence type="ECO:0000256" key="5">
    <source>
        <dbReference type="ARBA" id="ARBA00023136"/>
    </source>
</evidence>
<evidence type="ECO:0000313" key="10">
    <source>
        <dbReference type="Proteomes" id="UP000199377"/>
    </source>
</evidence>
<dbReference type="InterPro" id="IPR038766">
    <property type="entry name" value="Membrane_comp_ABC_pdt"/>
</dbReference>
<feature type="domain" description="MacB-like periplasmic core" evidence="8">
    <location>
        <begin position="37"/>
        <end position="247"/>
    </location>
</feature>
<dbReference type="GO" id="GO:0005886">
    <property type="term" value="C:plasma membrane"/>
    <property type="evidence" value="ECO:0007669"/>
    <property type="project" value="UniProtKB-SubCell"/>
</dbReference>
<dbReference type="OrthoDB" id="9775544at2"/>
<evidence type="ECO:0000256" key="6">
    <source>
        <dbReference type="SAM" id="Phobius"/>
    </source>
</evidence>